<comment type="caution">
    <text evidence="1">The sequence shown here is derived from an EMBL/GenBank/DDBJ whole genome shotgun (WGS) entry which is preliminary data.</text>
</comment>
<sequence length="95" mass="10569">MSSRLEFQLTALEDPGNPFTKVPPRSLLHPAHKSIPISLEENWFTDKTEFQTFTDGSKTDKGTASAFCVFCHGFIHHNSEWCSLAKNGSCAVNPK</sequence>
<evidence type="ECO:0000313" key="1">
    <source>
        <dbReference type="EMBL" id="GBO27184.1"/>
    </source>
</evidence>
<reference evidence="1 2" key="1">
    <citation type="journal article" date="2019" name="Sci. Rep.">
        <title>Orb-weaving spider Araneus ventricosus genome elucidates the spidroin gene catalogue.</title>
        <authorList>
            <person name="Kono N."/>
            <person name="Nakamura H."/>
            <person name="Ohtoshi R."/>
            <person name="Moran D.A.P."/>
            <person name="Shinohara A."/>
            <person name="Yoshida Y."/>
            <person name="Fujiwara M."/>
            <person name="Mori M."/>
            <person name="Tomita M."/>
            <person name="Arakawa K."/>
        </authorList>
    </citation>
    <scope>NUCLEOTIDE SEQUENCE [LARGE SCALE GENOMIC DNA]</scope>
</reference>
<name>A0A4Y2VSI2_ARAVE</name>
<evidence type="ECO:0000313" key="2">
    <source>
        <dbReference type="Proteomes" id="UP000499080"/>
    </source>
</evidence>
<dbReference type="EMBL" id="BGPR01050174">
    <property type="protein sequence ID" value="GBO27184.1"/>
    <property type="molecule type" value="Genomic_DNA"/>
</dbReference>
<keyword evidence="2" id="KW-1185">Reference proteome</keyword>
<dbReference type="AlphaFoldDB" id="A0A4Y2VSI2"/>
<dbReference type="Proteomes" id="UP000499080">
    <property type="component" value="Unassembled WGS sequence"/>
</dbReference>
<protein>
    <submittedName>
        <fullName evidence="1">Uncharacterized protein</fullName>
    </submittedName>
</protein>
<gene>
    <name evidence="1" type="ORF">AVEN_43016_1</name>
</gene>
<accession>A0A4Y2VSI2</accession>
<proteinExistence type="predicted"/>
<organism evidence="1 2">
    <name type="scientific">Araneus ventricosus</name>
    <name type="common">Orbweaver spider</name>
    <name type="synonym">Epeira ventricosa</name>
    <dbReference type="NCBI Taxonomy" id="182803"/>
    <lineage>
        <taxon>Eukaryota</taxon>
        <taxon>Metazoa</taxon>
        <taxon>Ecdysozoa</taxon>
        <taxon>Arthropoda</taxon>
        <taxon>Chelicerata</taxon>
        <taxon>Arachnida</taxon>
        <taxon>Araneae</taxon>
        <taxon>Araneomorphae</taxon>
        <taxon>Entelegynae</taxon>
        <taxon>Araneoidea</taxon>
        <taxon>Araneidae</taxon>
        <taxon>Araneus</taxon>
    </lineage>
</organism>